<dbReference type="InterPro" id="IPR007527">
    <property type="entry name" value="Znf_SWIM"/>
</dbReference>
<evidence type="ECO:0000256" key="4">
    <source>
        <dbReference type="PROSITE-ProRule" id="PRU00325"/>
    </source>
</evidence>
<comment type="caution">
    <text evidence="6">The sequence shown here is derived from an EMBL/GenBank/DDBJ whole genome shotgun (WGS) entry which is preliminary data.</text>
</comment>
<dbReference type="PANTHER" id="PTHR31973">
    <property type="entry name" value="POLYPROTEIN, PUTATIVE-RELATED"/>
    <property type="match status" value="1"/>
</dbReference>
<dbReference type="EMBL" id="CABITT030000002">
    <property type="protein sequence ID" value="VVA94098.1"/>
    <property type="molecule type" value="Genomic_DNA"/>
</dbReference>
<dbReference type="PANTHER" id="PTHR31973:SF195">
    <property type="entry name" value="MUDR FAMILY TRANSPOSASE"/>
    <property type="match status" value="1"/>
</dbReference>
<evidence type="ECO:0000256" key="2">
    <source>
        <dbReference type="ARBA" id="ARBA00022771"/>
    </source>
</evidence>
<dbReference type="SMART" id="SM00575">
    <property type="entry name" value="ZnF_PMZ"/>
    <property type="match status" value="1"/>
</dbReference>
<keyword evidence="1" id="KW-0479">Metal-binding</keyword>
<dbReference type="GO" id="GO:0008270">
    <property type="term" value="F:zinc ion binding"/>
    <property type="evidence" value="ECO:0007669"/>
    <property type="project" value="UniProtKB-KW"/>
</dbReference>
<organism evidence="6 7">
    <name type="scientific">Arabis nemorensis</name>
    <dbReference type="NCBI Taxonomy" id="586526"/>
    <lineage>
        <taxon>Eukaryota</taxon>
        <taxon>Viridiplantae</taxon>
        <taxon>Streptophyta</taxon>
        <taxon>Embryophyta</taxon>
        <taxon>Tracheophyta</taxon>
        <taxon>Spermatophyta</taxon>
        <taxon>Magnoliopsida</taxon>
        <taxon>eudicotyledons</taxon>
        <taxon>Gunneridae</taxon>
        <taxon>Pentapetalae</taxon>
        <taxon>rosids</taxon>
        <taxon>malvids</taxon>
        <taxon>Brassicales</taxon>
        <taxon>Brassicaceae</taxon>
        <taxon>Arabideae</taxon>
        <taxon>Arabis</taxon>
    </lineage>
</organism>
<keyword evidence="2 4" id="KW-0863">Zinc-finger</keyword>
<keyword evidence="3" id="KW-0862">Zinc</keyword>
<dbReference type="OrthoDB" id="1111462at2759"/>
<gene>
    <name evidence="6" type="ORF">ANE_LOCUS4543</name>
</gene>
<reference evidence="6" key="1">
    <citation type="submission" date="2019-07" db="EMBL/GenBank/DDBJ databases">
        <authorList>
            <person name="Dittberner H."/>
        </authorList>
    </citation>
    <scope>NUCLEOTIDE SEQUENCE [LARGE SCALE GENOMIC DNA]</scope>
</reference>
<evidence type="ECO:0000313" key="7">
    <source>
        <dbReference type="Proteomes" id="UP000489600"/>
    </source>
</evidence>
<protein>
    <recommendedName>
        <fullName evidence="5">SWIM-type domain-containing protein</fullName>
    </recommendedName>
</protein>
<accession>A0A565AXD9</accession>
<dbReference type="Proteomes" id="UP000489600">
    <property type="component" value="Unassembled WGS sequence"/>
</dbReference>
<evidence type="ECO:0000256" key="3">
    <source>
        <dbReference type="ARBA" id="ARBA00022833"/>
    </source>
</evidence>
<dbReference type="InterPro" id="IPR006564">
    <property type="entry name" value="Znf_PMZ"/>
</dbReference>
<keyword evidence="7" id="KW-1185">Reference proteome</keyword>
<name>A0A565AXD9_9BRAS</name>
<feature type="domain" description="SWIM-type" evidence="5">
    <location>
        <begin position="56"/>
        <end position="88"/>
    </location>
</feature>
<dbReference type="PROSITE" id="PS50966">
    <property type="entry name" value="ZF_SWIM"/>
    <property type="match status" value="1"/>
</dbReference>
<evidence type="ECO:0000256" key="1">
    <source>
        <dbReference type="ARBA" id="ARBA00022723"/>
    </source>
</evidence>
<proteinExistence type="predicted"/>
<dbReference type="Pfam" id="PF04434">
    <property type="entry name" value="SWIM"/>
    <property type="match status" value="1"/>
</dbReference>
<evidence type="ECO:0000313" key="6">
    <source>
        <dbReference type="EMBL" id="VVA94098.1"/>
    </source>
</evidence>
<evidence type="ECO:0000259" key="5">
    <source>
        <dbReference type="PROSITE" id="PS50966"/>
    </source>
</evidence>
<sequence length="187" mass="21423">MGWFARHRVAAATEKYEVPPKVREKMETNFFFSTSMTVQAANNDEFQVQTRKGEIFIVDLERKTCSCREFQLMLIPCSHALAVAADVDVSTEKLVRDVYSTSVWRAAYERTIHPVPTGDDTLNVDDRYELNSPVIRRPPSPKKLRILSTGEFKRNSRKGARLCTRCLCRGHNKASCKMPIRELGLRL</sequence>
<dbReference type="AlphaFoldDB" id="A0A565AXD9"/>